<dbReference type="PANTHER" id="PTHR31917:SF140">
    <property type="entry name" value="ENT DOMAIN-CONTAINING PROTEIN"/>
    <property type="match status" value="1"/>
</dbReference>
<reference evidence="2 3" key="1">
    <citation type="journal article" date="2021" name="Commun. Biol.">
        <title>The genome of Shorea leprosula (Dipterocarpaceae) highlights the ecological relevance of drought in aseasonal tropical rainforests.</title>
        <authorList>
            <person name="Ng K.K.S."/>
            <person name="Kobayashi M.J."/>
            <person name="Fawcett J.A."/>
            <person name="Hatakeyama M."/>
            <person name="Paape T."/>
            <person name="Ng C.H."/>
            <person name="Ang C.C."/>
            <person name="Tnah L.H."/>
            <person name="Lee C.T."/>
            <person name="Nishiyama T."/>
            <person name="Sese J."/>
            <person name="O'Brien M.J."/>
            <person name="Copetti D."/>
            <person name="Mohd Noor M.I."/>
            <person name="Ong R.C."/>
            <person name="Putra M."/>
            <person name="Sireger I.Z."/>
            <person name="Indrioko S."/>
            <person name="Kosugi Y."/>
            <person name="Izuno A."/>
            <person name="Isagi Y."/>
            <person name="Lee S.L."/>
            <person name="Shimizu K.K."/>
        </authorList>
    </citation>
    <scope>NUCLEOTIDE SEQUENCE [LARGE SCALE GENOMIC DNA]</scope>
    <source>
        <strain evidence="2">214</strain>
    </source>
</reference>
<comment type="caution">
    <text evidence="2">The sequence shown here is derived from an EMBL/GenBank/DDBJ whole genome shotgun (WGS) entry which is preliminary data.</text>
</comment>
<evidence type="ECO:0000259" key="1">
    <source>
        <dbReference type="SMART" id="SM00743"/>
    </source>
</evidence>
<evidence type="ECO:0000313" key="3">
    <source>
        <dbReference type="Proteomes" id="UP001054252"/>
    </source>
</evidence>
<sequence length="211" mass="22888">MLSTAGAAMASWFCVEIVSGNGHTYSVKYGWSPAMERMPRKAIRPCPRPLEGAADWVPGDLVEVFVNPAWKTAVVVEVLGGNGFSVRLVGSNTEFRVPKSHLRFRQSWKDGRWFLIGKGSGNSTVSKVTRQIEAAMEPYVGADGTRKSPMISEGALKRRSSPCLSGAEYHAVAKKIRLIKPPEGAPFIFSVEGGGSKSAKPFLPPPIRQES</sequence>
<accession>A0AAV5K9N9</accession>
<proteinExistence type="predicted"/>
<keyword evidence="3" id="KW-1185">Reference proteome</keyword>
<dbReference type="CDD" id="cd20406">
    <property type="entry name" value="Tudor_Agenet_AtDUF_rpt2_4"/>
    <property type="match status" value="1"/>
</dbReference>
<dbReference type="SMART" id="SM00743">
    <property type="entry name" value="Agenet"/>
    <property type="match status" value="2"/>
</dbReference>
<protein>
    <recommendedName>
        <fullName evidence="1">Agenet domain-containing protein</fullName>
    </recommendedName>
</protein>
<dbReference type="Proteomes" id="UP001054252">
    <property type="component" value="Unassembled WGS sequence"/>
</dbReference>
<gene>
    <name evidence="2" type="ORF">SLEP1_g30949</name>
</gene>
<evidence type="ECO:0000313" key="2">
    <source>
        <dbReference type="EMBL" id="GKV20902.1"/>
    </source>
</evidence>
<dbReference type="InterPro" id="IPR014002">
    <property type="entry name" value="Agenet_dom_plant"/>
</dbReference>
<dbReference type="InterPro" id="IPR008395">
    <property type="entry name" value="Agenet-like_dom"/>
</dbReference>
<dbReference type="Pfam" id="PF05641">
    <property type="entry name" value="Agenet"/>
    <property type="match status" value="1"/>
</dbReference>
<dbReference type="AlphaFoldDB" id="A0AAV5K9N9"/>
<dbReference type="EMBL" id="BPVZ01000056">
    <property type="protein sequence ID" value="GKV20902.1"/>
    <property type="molecule type" value="Genomic_DNA"/>
</dbReference>
<feature type="domain" description="Agenet" evidence="1">
    <location>
        <begin position="54"/>
        <end position="110"/>
    </location>
</feature>
<dbReference type="PANTHER" id="PTHR31917">
    <property type="entry name" value="AGENET DOMAIN-CONTAINING PROTEIN-RELATED"/>
    <property type="match status" value="1"/>
</dbReference>
<name>A0AAV5K9N9_9ROSI</name>
<organism evidence="2 3">
    <name type="scientific">Rubroshorea leprosula</name>
    <dbReference type="NCBI Taxonomy" id="152421"/>
    <lineage>
        <taxon>Eukaryota</taxon>
        <taxon>Viridiplantae</taxon>
        <taxon>Streptophyta</taxon>
        <taxon>Embryophyta</taxon>
        <taxon>Tracheophyta</taxon>
        <taxon>Spermatophyta</taxon>
        <taxon>Magnoliopsida</taxon>
        <taxon>eudicotyledons</taxon>
        <taxon>Gunneridae</taxon>
        <taxon>Pentapetalae</taxon>
        <taxon>rosids</taxon>
        <taxon>malvids</taxon>
        <taxon>Malvales</taxon>
        <taxon>Dipterocarpaceae</taxon>
        <taxon>Rubroshorea</taxon>
    </lineage>
</organism>
<feature type="domain" description="Agenet" evidence="1">
    <location>
        <begin position="1"/>
        <end position="51"/>
    </location>
</feature>